<feature type="region of interest" description="Disordered" evidence="7">
    <location>
        <begin position="420"/>
        <end position="483"/>
    </location>
</feature>
<dbReference type="PROSITE" id="PS50048">
    <property type="entry name" value="ZN2_CY6_FUNGAL_2"/>
    <property type="match status" value="1"/>
</dbReference>
<dbReference type="PROSITE" id="PS00463">
    <property type="entry name" value="ZN2_CY6_FUNGAL_1"/>
    <property type="match status" value="1"/>
</dbReference>
<keyword evidence="1" id="KW-0479">Metal-binding</keyword>
<dbReference type="OrthoDB" id="3172332at2759"/>
<evidence type="ECO:0000256" key="5">
    <source>
        <dbReference type="ARBA" id="ARBA00023163"/>
    </source>
</evidence>
<evidence type="ECO:0000259" key="8">
    <source>
        <dbReference type="PROSITE" id="PS50048"/>
    </source>
</evidence>
<dbReference type="PANTHER" id="PTHR36206:SF4">
    <property type="entry name" value="HYPOTHETICAL CONSERVED PROTEIN (EUROFUNG)-RELATED"/>
    <property type="match status" value="1"/>
</dbReference>
<keyword evidence="10" id="KW-1185">Reference proteome</keyword>
<dbReference type="PANTHER" id="PTHR36206">
    <property type="entry name" value="ASPERCRYPTIN BIOSYNTHESIS CLUSTER-SPECIFIC TRANSCRIPTION REGULATOR ATNN-RELATED"/>
    <property type="match status" value="1"/>
</dbReference>
<keyword evidence="6" id="KW-0539">Nucleus</keyword>
<feature type="domain" description="Zn(2)-C6 fungal-type" evidence="8">
    <location>
        <begin position="20"/>
        <end position="48"/>
    </location>
</feature>
<dbReference type="CDD" id="cd00067">
    <property type="entry name" value="GAL4"/>
    <property type="match status" value="1"/>
</dbReference>
<dbReference type="GO" id="GO:0003677">
    <property type="term" value="F:DNA binding"/>
    <property type="evidence" value="ECO:0007669"/>
    <property type="project" value="UniProtKB-KW"/>
</dbReference>
<evidence type="ECO:0000313" key="9">
    <source>
        <dbReference type="EMBL" id="OCK86259.1"/>
    </source>
</evidence>
<reference evidence="9 10" key="1">
    <citation type="journal article" date="2016" name="Nat. Commun.">
        <title>Ectomycorrhizal ecology is imprinted in the genome of the dominant symbiotic fungus Cenococcum geophilum.</title>
        <authorList>
            <consortium name="DOE Joint Genome Institute"/>
            <person name="Peter M."/>
            <person name="Kohler A."/>
            <person name="Ohm R.A."/>
            <person name="Kuo A."/>
            <person name="Krutzmann J."/>
            <person name="Morin E."/>
            <person name="Arend M."/>
            <person name="Barry K.W."/>
            <person name="Binder M."/>
            <person name="Choi C."/>
            <person name="Clum A."/>
            <person name="Copeland A."/>
            <person name="Grisel N."/>
            <person name="Haridas S."/>
            <person name="Kipfer T."/>
            <person name="LaButti K."/>
            <person name="Lindquist E."/>
            <person name="Lipzen A."/>
            <person name="Maire R."/>
            <person name="Meier B."/>
            <person name="Mihaltcheva S."/>
            <person name="Molinier V."/>
            <person name="Murat C."/>
            <person name="Poggeler S."/>
            <person name="Quandt C.A."/>
            <person name="Sperisen C."/>
            <person name="Tritt A."/>
            <person name="Tisserant E."/>
            <person name="Crous P.W."/>
            <person name="Henrissat B."/>
            <person name="Nehls U."/>
            <person name="Egli S."/>
            <person name="Spatafora J.W."/>
            <person name="Grigoriev I.V."/>
            <person name="Martin F.M."/>
        </authorList>
    </citation>
    <scope>NUCLEOTIDE SEQUENCE [LARGE SCALE GENOMIC DNA]</scope>
    <source>
        <strain evidence="9 10">CBS 459.81</strain>
    </source>
</reference>
<dbReference type="GO" id="GO:0008270">
    <property type="term" value="F:zinc ion binding"/>
    <property type="evidence" value="ECO:0007669"/>
    <property type="project" value="InterPro"/>
</dbReference>
<organism evidence="9 10">
    <name type="scientific">Lepidopterella palustris CBS 459.81</name>
    <dbReference type="NCBI Taxonomy" id="1314670"/>
    <lineage>
        <taxon>Eukaryota</taxon>
        <taxon>Fungi</taxon>
        <taxon>Dikarya</taxon>
        <taxon>Ascomycota</taxon>
        <taxon>Pezizomycotina</taxon>
        <taxon>Dothideomycetes</taxon>
        <taxon>Pleosporomycetidae</taxon>
        <taxon>Mytilinidiales</taxon>
        <taxon>Argynnaceae</taxon>
        <taxon>Lepidopterella</taxon>
    </lineage>
</organism>
<feature type="compositionally biased region" description="Pro residues" evidence="7">
    <location>
        <begin position="420"/>
        <end position="429"/>
    </location>
</feature>
<dbReference type="Pfam" id="PF00172">
    <property type="entry name" value="Zn_clus"/>
    <property type="match status" value="1"/>
</dbReference>
<dbReference type="InterPro" id="IPR021858">
    <property type="entry name" value="Fun_TF"/>
</dbReference>
<dbReference type="SUPFAM" id="SSF57701">
    <property type="entry name" value="Zn2/Cys6 DNA-binding domain"/>
    <property type="match status" value="1"/>
</dbReference>
<dbReference type="Proteomes" id="UP000250266">
    <property type="component" value="Unassembled WGS sequence"/>
</dbReference>
<evidence type="ECO:0000256" key="2">
    <source>
        <dbReference type="ARBA" id="ARBA00022833"/>
    </source>
</evidence>
<keyword evidence="5" id="KW-0804">Transcription</keyword>
<evidence type="ECO:0000256" key="7">
    <source>
        <dbReference type="SAM" id="MobiDB-lite"/>
    </source>
</evidence>
<keyword evidence="4" id="KW-0238">DNA-binding</keyword>
<dbReference type="SMART" id="SM00066">
    <property type="entry name" value="GAL4"/>
    <property type="match status" value="1"/>
</dbReference>
<protein>
    <recommendedName>
        <fullName evidence="8">Zn(2)-C6 fungal-type domain-containing protein</fullName>
    </recommendedName>
</protein>
<keyword evidence="3" id="KW-0805">Transcription regulation</keyword>
<evidence type="ECO:0000313" key="10">
    <source>
        <dbReference type="Proteomes" id="UP000250266"/>
    </source>
</evidence>
<evidence type="ECO:0000256" key="3">
    <source>
        <dbReference type="ARBA" id="ARBA00023015"/>
    </source>
</evidence>
<dbReference type="InterPro" id="IPR001138">
    <property type="entry name" value="Zn2Cys6_DnaBD"/>
</dbReference>
<evidence type="ECO:0000256" key="4">
    <source>
        <dbReference type="ARBA" id="ARBA00023125"/>
    </source>
</evidence>
<feature type="compositionally biased region" description="Low complexity" evidence="7">
    <location>
        <begin position="463"/>
        <end position="472"/>
    </location>
</feature>
<proteinExistence type="predicted"/>
<accession>A0A8E2ELP7</accession>
<evidence type="ECO:0000256" key="6">
    <source>
        <dbReference type="ARBA" id="ARBA00023242"/>
    </source>
</evidence>
<keyword evidence="2" id="KW-0862">Zinc</keyword>
<dbReference type="InterPro" id="IPR052360">
    <property type="entry name" value="Transcr_Regulatory_Proteins"/>
</dbReference>
<dbReference type="GO" id="GO:0000981">
    <property type="term" value="F:DNA-binding transcription factor activity, RNA polymerase II-specific"/>
    <property type="evidence" value="ECO:0007669"/>
    <property type="project" value="InterPro"/>
</dbReference>
<dbReference type="InterPro" id="IPR036864">
    <property type="entry name" value="Zn2-C6_fun-type_DNA-bd_sf"/>
</dbReference>
<dbReference type="Gene3D" id="4.10.240.10">
    <property type="entry name" value="Zn(2)-C6 fungal-type DNA-binding domain"/>
    <property type="match status" value="1"/>
</dbReference>
<dbReference type="Pfam" id="PF11951">
    <property type="entry name" value="Fungal_trans_2"/>
    <property type="match status" value="1"/>
</dbReference>
<dbReference type="EMBL" id="KV744807">
    <property type="protein sequence ID" value="OCK86259.1"/>
    <property type="molecule type" value="Genomic_DNA"/>
</dbReference>
<evidence type="ECO:0000256" key="1">
    <source>
        <dbReference type="ARBA" id="ARBA00022723"/>
    </source>
</evidence>
<name>A0A8E2ELP7_9PEZI</name>
<dbReference type="AlphaFoldDB" id="A0A8E2ELP7"/>
<sequence length="620" mass="68615">MDDTRLRQLERQFKLRVKTGCGTCRIRRVKCDETKPDCLRCTKTGRKCEGYTHASHSRKSLPSAAASFRNSSFLSIPSIATPLRIARSPSLVVSHDFDELRSFSYFQSRTLPQWTEFFDSDLWSQQVLQLSHHEPAIRHGLLALSTMHEHFESTCHVLNAQLTDYAFSQYMKAVKHSNHLLALHQARSVPVEKVLIACIIFICYENLAGNYVSAAMHLRNGMRILAQHHRSIASYISDTTTLQYSIANILYRFDFQAMTFSDRSSPYIFESSNPPSCPPIPPTYATTTTARNDLVAILRSLMWTTNIAETGINPAGSPIFLAACTQLADAFAAWTTAFETFRATLPAASVQDPKTYAGITLLRTYSAMFRAIIETDIHRRVSWDARMPTFRQIVELVETLPYLSAPVAVPINIATPPSPALPSSTPLPRPSTCAHLQAKTKSRTLVPAPSPSSQVLPYHPCRSSSSTPSQSSTPPPISSHATPSFSPSFELSPIVPLFVVATRCRDPILRRRAIALLARARRREGVWDSIGAAAVAVEVVKIEEGLEEVEVGDSVGGGGVPGLDSRGWLPLGRIREAAEIPESARVGDVITTVSVLRREVKVVFVRGVEALEKFERVVKF</sequence>
<gene>
    <name evidence="9" type="ORF">K432DRAFT_387935</name>
</gene>